<protein>
    <submittedName>
        <fullName evidence="2">Uncharacterized protein</fullName>
    </submittedName>
</protein>
<evidence type="ECO:0000313" key="3">
    <source>
        <dbReference type="Proteomes" id="UP000498740"/>
    </source>
</evidence>
<sequence>MNDALHKGRWGGEQMAAVGAELPGKRPATGTRKRPRPGAGPLVDLSHSPSGAGRPAPPDHAVCSLSPYRLRISLIG</sequence>
<evidence type="ECO:0000313" key="2">
    <source>
        <dbReference type="EMBL" id="GFN08823.1"/>
    </source>
</evidence>
<organism evidence="2 3">
    <name type="scientific">Streptomyces microflavus</name>
    <name type="common">Streptomyces lipmanii</name>
    <dbReference type="NCBI Taxonomy" id="1919"/>
    <lineage>
        <taxon>Bacteria</taxon>
        <taxon>Bacillati</taxon>
        <taxon>Actinomycetota</taxon>
        <taxon>Actinomycetes</taxon>
        <taxon>Kitasatosporales</taxon>
        <taxon>Streptomycetaceae</taxon>
        <taxon>Streptomyces</taxon>
    </lineage>
</organism>
<feature type="region of interest" description="Disordered" evidence="1">
    <location>
        <begin position="1"/>
        <end position="60"/>
    </location>
</feature>
<evidence type="ECO:0000256" key="1">
    <source>
        <dbReference type="SAM" id="MobiDB-lite"/>
    </source>
</evidence>
<dbReference type="EMBL" id="BLWD01000001">
    <property type="protein sequence ID" value="GFN08823.1"/>
    <property type="molecule type" value="Genomic_DNA"/>
</dbReference>
<proteinExistence type="predicted"/>
<reference evidence="2 3" key="1">
    <citation type="submission" date="2020-05" db="EMBL/GenBank/DDBJ databases">
        <title>Whole genome shotgun sequence of Streptomyces microflavus NBRC 13062.</title>
        <authorList>
            <person name="Komaki H."/>
            <person name="Tamura T."/>
        </authorList>
    </citation>
    <scope>NUCLEOTIDE SEQUENCE [LARGE SCALE GENOMIC DNA]</scope>
    <source>
        <strain evidence="2 3">NBRC 13062</strain>
    </source>
</reference>
<name>A0A7J0D240_STRMI</name>
<gene>
    <name evidence="2" type="ORF">Smic_73790</name>
</gene>
<dbReference type="AlphaFoldDB" id="A0A7J0D240"/>
<accession>A0A7J0D240</accession>
<comment type="caution">
    <text evidence="2">The sequence shown here is derived from an EMBL/GenBank/DDBJ whole genome shotgun (WGS) entry which is preliminary data.</text>
</comment>
<dbReference type="Proteomes" id="UP000498740">
    <property type="component" value="Unassembled WGS sequence"/>
</dbReference>